<accession>A0ACD6ALI0</accession>
<keyword evidence="2" id="KW-1185">Reference proteome</keyword>
<protein>
    <submittedName>
        <fullName evidence="1">Uncharacterized protein</fullName>
    </submittedName>
</protein>
<proteinExistence type="predicted"/>
<evidence type="ECO:0000313" key="1">
    <source>
        <dbReference type="EnsemblPlants" id="AVESA.00010b.r2.UnG1469580.1.CDS"/>
    </source>
</evidence>
<name>A0ACD6ALI0_AVESA</name>
<evidence type="ECO:0000313" key="2">
    <source>
        <dbReference type="Proteomes" id="UP001732700"/>
    </source>
</evidence>
<organism evidence="1 2">
    <name type="scientific">Avena sativa</name>
    <name type="common">Oat</name>
    <dbReference type="NCBI Taxonomy" id="4498"/>
    <lineage>
        <taxon>Eukaryota</taxon>
        <taxon>Viridiplantae</taxon>
        <taxon>Streptophyta</taxon>
        <taxon>Embryophyta</taxon>
        <taxon>Tracheophyta</taxon>
        <taxon>Spermatophyta</taxon>
        <taxon>Magnoliopsida</taxon>
        <taxon>Liliopsida</taxon>
        <taxon>Poales</taxon>
        <taxon>Poaceae</taxon>
        <taxon>BOP clade</taxon>
        <taxon>Pooideae</taxon>
        <taxon>Poodae</taxon>
        <taxon>Poeae</taxon>
        <taxon>Poeae Chloroplast Group 1 (Aveneae type)</taxon>
        <taxon>Aveninae</taxon>
        <taxon>Avena</taxon>
    </lineage>
</organism>
<reference evidence="1" key="1">
    <citation type="submission" date="2025-09" db="UniProtKB">
        <authorList>
            <consortium name="EnsemblPlants"/>
        </authorList>
    </citation>
    <scope>IDENTIFICATION</scope>
</reference>
<dbReference type="EnsemblPlants" id="AVESA.00010b.r2.UnG1469580.1">
    <property type="protein sequence ID" value="AVESA.00010b.r2.UnG1469580.1.CDS"/>
    <property type="gene ID" value="AVESA.00010b.r2.UnG1469580"/>
</dbReference>
<dbReference type="Proteomes" id="UP001732700">
    <property type="component" value="Unassembled WGS sequence"/>
</dbReference>
<sequence>MANFPIDPASFLPGQYEIIDVDGRPQQCRYHLSSPVPRKYEDVSLVSIDLALHAGTPFAHTRALLQNYFTQELGFRLETIHRCPIASAFIRLDSPSDRDWLIDQSPHNVNGITLSFQCHNAGINHRHDEYNRECWLMILAFPLDLWDLDHLKGAIKDFASLLVWDKATSNYGRVIIKVKLTDLNKVPYSCVVSSTYGSESWARYHVDPKTKQLTVDPAVKEFEEIVEEEIVASHGSQGSSSQGSTAAT</sequence>